<evidence type="ECO:0000313" key="2">
    <source>
        <dbReference type="EnsemblPlants" id="TuG1812G0100004701.01.T02"/>
    </source>
</evidence>
<sequence length="122" mass="13708">MGRPRGTRIRGPRSQPHDGLRAHTSAAHSPQLGRTLSMASPRLAIHYLCAATQRFPIPTPRRKVGAADRGDAMRRSGRVDRCDYAGFMNRSRQEHDLLCPIVRLHFRLQPILVLSGIFNLSM</sequence>
<dbReference type="AlphaFoldDB" id="A0A8R7P884"/>
<feature type="compositionally biased region" description="Basic residues" evidence="1">
    <location>
        <begin position="1"/>
        <end position="11"/>
    </location>
</feature>
<evidence type="ECO:0000313" key="3">
    <source>
        <dbReference type="Proteomes" id="UP000015106"/>
    </source>
</evidence>
<name>A0A8R7P884_TRIUA</name>
<dbReference type="Gramene" id="TuG1812G0100004701.01.T02">
    <property type="protein sequence ID" value="TuG1812G0100004701.01.T02"/>
    <property type="gene ID" value="TuG1812G0100004701.01"/>
</dbReference>
<dbReference type="Proteomes" id="UP000015106">
    <property type="component" value="Chromosome 1"/>
</dbReference>
<feature type="region of interest" description="Disordered" evidence="1">
    <location>
        <begin position="1"/>
        <end position="33"/>
    </location>
</feature>
<reference evidence="2" key="3">
    <citation type="submission" date="2022-06" db="UniProtKB">
        <authorList>
            <consortium name="EnsemblPlants"/>
        </authorList>
    </citation>
    <scope>IDENTIFICATION</scope>
</reference>
<keyword evidence="3" id="KW-1185">Reference proteome</keyword>
<dbReference type="EnsemblPlants" id="TuG1812G0100004701.01.T02">
    <property type="protein sequence ID" value="TuG1812G0100004701.01.T02"/>
    <property type="gene ID" value="TuG1812G0100004701.01"/>
</dbReference>
<reference evidence="2" key="2">
    <citation type="submission" date="2018-03" db="EMBL/GenBank/DDBJ databases">
        <title>The Triticum urartu genome reveals the dynamic nature of wheat genome evolution.</title>
        <authorList>
            <person name="Ling H."/>
            <person name="Ma B."/>
            <person name="Shi X."/>
            <person name="Liu H."/>
            <person name="Dong L."/>
            <person name="Sun H."/>
            <person name="Cao Y."/>
            <person name="Gao Q."/>
            <person name="Zheng S."/>
            <person name="Li Y."/>
            <person name="Yu Y."/>
            <person name="Du H."/>
            <person name="Qi M."/>
            <person name="Li Y."/>
            <person name="Yu H."/>
            <person name="Cui Y."/>
            <person name="Wang N."/>
            <person name="Chen C."/>
            <person name="Wu H."/>
            <person name="Zhao Y."/>
            <person name="Zhang J."/>
            <person name="Li Y."/>
            <person name="Zhou W."/>
            <person name="Zhang B."/>
            <person name="Hu W."/>
            <person name="Eijk M."/>
            <person name="Tang J."/>
            <person name="Witsenboer H."/>
            <person name="Zhao S."/>
            <person name="Li Z."/>
            <person name="Zhang A."/>
            <person name="Wang D."/>
            <person name="Liang C."/>
        </authorList>
    </citation>
    <scope>NUCLEOTIDE SEQUENCE [LARGE SCALE GENOMIC DNA]</scope>
    <source>
        <strain evidence="2">cv. G1812</strain>
    </source>
</reference>
<accession>A0A8R7P884</accession>
<organism evidence="2 3">
    <name type="scientific">Triticum urartu</name>
    <name type="common">Red wild einkorn</name>
    <name type="synonym">Crithodium urartu</name>
    <dbReference type="NCBI Taxonomy" id="4572"/>
    <lineage>
        <taxon>Eukaryota</taxon>
        <taxon>Viridiplantae</taxon>
        <taxon>Streptophyta</taxon>
        <taxon>Embryophyta</taxon>
        <taxon>Tracheophyta</taxon>
        <taxon>Spermatophyta</taxon>
        <taxon>Magnoliopsida</taxon>
        <taxon>Liliopsida</taxon>
        <taxon>Poales</taxon>
        <taxon>Poaceae</taxon>
        <taxon>BOP clade</taxon>
        <taxon>Pooideae</taxon>
        <taxon>Triticodae</taxon>
        <taxon>Triticeae</taxon>
        <taxon>Triticinae</taxon>
        <taxon>Triticum</taxon>
    </lineage>
</organism>
<evidence type="ECO:0000256" key="1">
    <source>
        <dbReference type="SAM" id="MobiDB-lite"/>
    </source>
</evidence>
<proteinExistence type="predicted"/>
<reference evidence="3" key="1">
    <citation type="journal article" date="2013" name="Nature">
        <title>Draft genome of the wheat A-genome progenitor Triticum urartu.</title>
        <authorList>
            <person name="Ling H.Q."/>
            <person name="Zhao S."/>
            <person name="Liu D."/>
            <person name="Wang J."/>
            <person name="Sun H."/>
            <person name="Zhang C."/>
            <person name="Fan H."/>
            <person name="Li D."/>
            <person name="Dong L."/>
            <person name="Tao Y."/>
            <person name="Gao C."/>
            <person name="Wu H."/>
            <person name="Li Y."/>
            <person name="Cui Y."/>
            <person name="Guo X."/>
            <person name="Zheng S."/>
            <person name="Wang B."/>
            <person name="Yu K."/>
            <person name="Liang Q."/>
            <person name="Yang W."/>
            <person name="Lou X."/>
            <person name="Chen J."/>
            <person name="Feng M."/>
            <person name="Jian J."/>
            <person name="Zhang X."/>
            <person name="Luo G."/>
            <person name="Jiang Y."/>
            <person name="Liu J."/>
            <person name="Wang Z."/>
            <person name="Sha Y."/>
            <person name="Zhang B."/>
            <person name="Wu H."/>
            <person name="Tang D."/>
            <person name="Shen Q."/>
            <person name="Xue P."/>
            <person name="Zou S."/>
            <person name="Wang X."/>
            <person name="Liu X."/>
            <person name="Wang F."/>
            <person name="Yang Y."/>
            <person name="An X."/>
            <person name="Dong Z."/>
            <person name="Zhang K."/>
            <person name="Zhang X."/>
            <person name="Luo M.C."/>
            <person name="Dvorak J."/>
            <person name="Tong Y."/>
            <person name="Wang J."/>
            <person name="Yang H."/>
            <person name="Li Z."/>
            <person name="Wang D."/>
            <person name="Zhang A."/>
            <person name="Wang J."/>
        </authorList>
    </citation>
    <scope>NUCLEOTIDE SEQUENCE</scope>
    <source>
        <strain evidence="3">cv. G1812</strain>
    </source>
</reference>
<protein>
    <submittedName>
        <fullName evidence="2">Uncharacterized protein</fullName>
    </submittedName>
</protein>